<dbReference type="OrthoDB" id="366230at2759"/>
<dbReference type="Gene3D" id="2.130.10.10">
    <property type="entry name" value="YVTN repeat-like/Quinoprotein amine dehydrogenase"/>
    <property type="match status" value="2"/>
</dbReference>
<evidence type="ECO:0000256" key="5">
    <source>
        <dbReference type="SAM" id="MobiDB-lite"/>
    </source>
</evidence>
<dbReference type="InterPro" id="IPR050687">
    <property type="entry name" value="Dynein_IC"/>
</dbReference>
<comment type="subcellular location">
    <subcellularLocation>
        <location evidence="1">Cytoplasm</location>
    </subcellularLocation>
</comment>
<organism evidence="6 7">
    <name type="scientific">Micromonas commoda (strain RCC299 / NOUM17 / CCMP2709)</name>
    <name type="common">Picoplanktonic green alga</name>
    <dbReference type="NCBI Taxonomy" id="296587"/>
    <lineage>
        <taxon>Eukaryota</taxon>
        <taxon>Viridiplantae</taxon>
        <taxon>Chlorophyta</taxon>
        <taxon>Mamiellophyceae</taxon>
        <taxon>Mamiellales</taxon>
        <taxon>Mamiellaceae</taxon>
        <taxon>Micromonas</taxon>
    </lineage>
</organism>
<evidence type="ECO:0000256" key="3">
    <source>
        <dbReference type="ARBA" id="ARBA00022574"/>
    </source>
</evidence>
<feature type="compositionally biased region" description="Basic and acidic residues" evidence="5">
    <location>
        <begin position="719"/>
        <end position="741"/>
    </location>
</feature>
<evidence type="ECO:0000256" key="1">
    <source>
        <dbReference type="ARBA" id="ARBA00004496"/>
    </source>
</evidence>
<proteinExistence type="predicted"/>
<dbReference type="Proteomes" id="UP000002009">
    <property type="component" value="Chromosome 12"/>
</dbReference>
<dbReference type="GO" id="GO:0036159">
    <property type="term" value="P:inner dynein arm assembly"/>
    <property type="evidence" value="ECO:0007669"/>
    <property type="project" value="TreeGrafter"/>
</dbReference>
<keyword evidence="6" id="KW-0969">Cilium</keyword>
<accession>C1FIU2</accession>
<keyword evidence="2" id="KW-0963">Cytoplasm</keyword>
<dbReference type="GO" id="GO:0060294">
    <property type="term" value="P:cilium movement involved in cell motility"/>
    <property type="evidence" value="ECO:0007669"/>
    <property type="project" value="TreeGrafter"/>
</dbReference>
<dbReference type="EMBL" id="CP001577">
    <property type="protein sequence ID" value="ACO70236.1"/>
    <property type="molecule type" value="Genomic_DNA"/>
</dbReference>
<dbReference type="SMART" id="SM00320">
    <property type="entry name" value="WD40"/>
    <property type="match status" value="5"/>
</dbReference>
<sequence length="784" mass="86638">MKAVSKELITGDIQFRGALSCFEPAREAIEAADYDPIVLRYNPDDTYGDGANFEVACTKETADRFEFEAQEALALEAAAAEAAAAEAAAEAERNKKPPRARAGPQTIRPWVTDGTTEAEIDAMTIKPDSEPPVVISFSRPRSEFGRAINFGNADALDLFDSSRCEVRPKKEQLEFVTLTHLDAGVQAVPTVSEIEVQATPGPPKPMTTQTEPRLMDPEEARAHTRNGGELATFLKRIQNDLEGMLLENSVFNYYEDDLEILAQYDDDDADEGTGTEEIKETMSFSSLTHSKGRKASCVDWKPSDKLALAVSCVEPHSFEERVEAGGQARPGSVLVWHFTDPINPQYVLEAPVDVHSFAFNPEDSSVIAGGLADGRIVIWDTSEIRDEILAYQLRRSKGGEGNSSIGPPVCRPKQLSEAAMSHVLPVTDIKWLGPVAVNRKGEVTKTEAWNFFATTSADGRVLFWPTELTKNPKTKVMEWTPSHECKMTRGEVPGILQAVSLDFIDLAGGKSTFWATGMAGEVAQCDFKMQEGDETVPMDASRTVSHFHEGPVRSIERSPFFPDVALSVGNWTFKLFKEGSQKPIFSAPTSDVYLSVGAFSPSRPGVVYIAKSNGEIDVWDFTSKSDRPLQTVRVCSGDIGCVKFWPHPEEKKGQLLAVGDAAGVLHVMELPRSLRRAVNGEKDRMEGFLQRETDRVKDVDGRLEGREAQIEELERRLAEEEAEAARRKKEEEAAAAAEEKKKKSSRKTHTEEDKAEEEFDKMERKFLIKLGLVEPNEDELEEGA</sequence>
<keyword evidence="6" id="KW-0282">Flagellum</keyword>
<dbReference type="KEGG" id="mis:MICPUN_113460"/>
<dbReference type="AlphaFoldDB" id="C1FIU2"/>
<dbReference type="InterPro" id="IPR036322">
    <property type="entry name" value="WD40_repeat_dom_sf"/>
</dbReference>
<dbReference type="SUPFAM" id="SSF50978">
    <property type="entry name" value="WD40 repeat-like"/>
    <property type="match status" value="1"/>
</dbReference>
<evidence type="ECO:0000313" key="7">
    <source>
        <dbReference type="Proteomes" id="UP000002009"/>
    </source>
</evidence>
<name>C1FIU2_MICCC</name>
<evidence type="ECO:0000256" key="4">
    <source>
        <dbReference type="ARBA" id="ARBA00022737"/>
    </source>
</evidence>
<dbReference type="STRING" id="296587.C1FIU2"/>
<dbReference type="InterPro" id="IPR001680">
    <property type="entry name" value="WD40_rpt"/>
</dbReference>
<dbReference type="OMA" id="EPMLTHH"/>
<reference evidence="6 7" key="1">
    <citation type="journal article" date="2009" name="Science">
        <title>Green evolution and dynamic adaptations revealed by genomes of the marine picoeukaryotes Micromonas.</title>
        <authorList>
            <person name="Worden A.Z."/>
            <person name="Lee J.H."/>
            <person name="Mock T."/>
            <person name="Rouze P."/>
            <person name="Simmons M.P."/>
            <person name="Aerts A.L."/>
            <person name="Allen A.E."/>
            <person name="Cuvelier M.L."/>
            <person name="Derelle E."/>
            <person name="Everett M.V."/>
            <person name="Foulon E."/>
            <person name="Grimwood J."/>
            <person name="Gundlach H."/>
            <person name="Henrissat B."/>
            <person name="Napoli C."/>
            <person name="McDonald S.M."/>
            <person name="Parker M.S."/>
            <person name="Rombauts S."/>
            <person name="Salamov A."/>
            <person name="Von Dassow P."/>
            <person name="Badger J.H."/>
            <person name="Coutinho P.M."/>
            <person name="Demir E."/>
            <person name="Dubchak I."/>
            <person name="Gentemann C."/>
            <person name="Eikrem W."/>
            <person name="Gready J.E."/>
            <person name="John U."/>
            <person name="Lanier W."/>
            <person name="Lindquist E.A."/>
            <person name="Lucas S."/>
            <person name="Mayer K.F."/>
            <person name="Moreau H."/>
            <person name="Not F."/>
            <person name="Otillar R."/>
            <person name="Panaud O."/>
            <person name="Pangilinan J."/>
            <person name="Paulsen I."/>
            <person name="Piegu B."/>
            <person name="Poliakov A."/>
            <person name="Robbens S."/>
            <person name="Schmutz J."/>
            <person name="Toulza E."/>
            <person name="Wyss T."/>
            <person name="Zelensky A."/>
            <person name="Zhou K."/>
            <person name="Armbrust E.V."/>
            <person name="Bhattacharya D."/>
            <person name="Goodenough U.W."/>
            <person name="Van de Peer Y."/>
            <person name="Grigoriev I.V."/>
        </authorList>
    </citation>
    <scope>NUCLEOTIDE SEQUENCE [LARGE SCALE GENOMIC DNA]</scope>
    <source>
        <strain evidence="7">RCC299 / NOUM17</strain>
    </source>
</reference>
<evidence type="ECO:0000256" key="2">
    <source>
        <dbReference type="ARBA" id="ARBA00022490"/>
    </source>
</evidence>
<keyword evidence="4" id="KW-0677">Repeat</keyword>
<protein>
    <submittedName>
        <fullName evidence="6">Flagellar inner arm intermediate chain</fullName>
    </submittedName>
</protein>
<dbReference type="PANTHER" id="PTHR12442:SF5">
    <property type="entry name" value="DYNEIN AXONEMAL INTERMEDIATE CHAIN 3"/>
    <property type="match status" value="1"/>
</dbReference>
<feature type="region of interest" description="Disordered" evidence="5">
    <location>
        <begin position="86"/>
        <end position="107"/>
    </location>
</feature>
<gene>
    <name evidence="6" type="primary">IC140</name>
    <name evidence="6" type="ORF">MICPUN_113460</name>
</gene>
<dbReference type="GO" id="GO:0036156">
    <property type="term" value="C:inner dynein arm"/>
    <property type="evidence" value="ECO:0007669"/>
    <property type="project" value="TreeGrafter"/>
</dbReference>
<dbReference type="RefSeq" id="XP_002508978.1">
    <property type="nucleotide sequence ID" value="XM_002508932.1"/>
</dbReference>
<evidence type="ECO:0000313" key="6">
    <source>
        <dbReference type="EMBL" id="ACO70236.1"/>
    </source>
</evidence>
<dbReference type="GO" id="GO:0045503">
    <property type="term" value="F:dynein light chain binding"/>
    <property type="evidence" value="ECO:0007669"/>
    <property type="project" value="TreeGrafter"/>
</dbReference>
<dbReference type="GO" id="GO:0045504">
    <property type="term" value="F:dynein heavy chain binding"/>
    <property type="evidence" value="ECO:0007669"/>
    <property type="project" value="TreeGrafter"/>
</dbReference>
<dbReference type="GeneID" id="8248106"/>
<keyword evidence="6" id="KW-0966">Cell projection</keyword>
<dbReference type="InterPro" id="IPR015943">
    <property type="entry name" value="WD40/YVTN_repeat-like_dom_sf"/>
</dbReference>
<dbReference type="InParanoid" id="C1FIU2"/>
<keyword evidence="7" id="KW-1185">Reference proteome</keyword>
<feature type="region of interest" description="Disordered" evidence="5">
    <location>
        <begin position="719"/>
        <end position="760"/>
    </location>
</feature>
<dbReference type="eggNOG" id="KOG1587">
    <property type="taxonomic scope" value="Eukaryota"/>
</dbReference>
<dbReference type="PANTHER" id="PTHR12442">
    <property type="entry name" value="DYNEIN INTERMEDIATE CHAIN"/>
    <property type="match status" value="1"/>
</dbReference>
<keyword evidence="3" id="KW-0853">WD repeat</keyword>